<protein>
    <submittedName>
        <fullName evidence="3">GNAT family N-acetyltransferase</fullName>
    </submittedName>
</protein>
<organism evidence="3 4">
    <name type="scientific">Bacillus pseudomycoides</name>
    <dbReference type="NCBI Taxonomy" id="64104"/>
    <lineage>
        <taxon>Bacteria</taxon>
        <taxon>Bacillati</taxon>
        <taxon>Bacillota</taxon>
        <taxon>Bacilli</taxon>
        <taxon>Bacillales</taxon>
        <taxon>Bacillaceae</taxon>
        <taxon>Bacillus</taxon>
        <taxon>Bacillus cereus group</taxon>
    </lineage>
</organism>
<dbReference type="AlphaFoldDB" id="A0A1Y3MKP1"/>
<feature type="domain" description="YoaP-like" evidence="2">
    <location>
        <begin position="185"/>
        <end position="228"/>
    </location>
</feature>
<evidence type="ECO:0000313" key="3">
    <source>
        <dbReference type="EMBL" id="OUM47723.1"/>
    </source>
</evidence>
<dbReference type="Pfam" id="PF00583">
    <property type="entry name" value="Acetyltransf_1"/>
    <property type="match status" value="1"/>
</dbReference>
<dbReference type="EMBL" id="MWPX01000020">
    <property type="protein sequence ID" value="OUM47723.1"/>
    <property type="molecule type" value="Genomic_DNA"/>
</dbReference>
<comment type="caution">
    <text evidence="3">The sequence shown here is derived from an EMBL/GenBank/DDBJ whole genome shotgun (WGS) entry which is preliminary data.</text>
</comment>
<evidence type="ECO:0000259" key="1">
    <source>
        <dbReference type="Pfam" id="PF00583"/>
    </source>
</evidence>
<sequence length="236" mass="27142">MSDKKVKRGVELKKEWLKDRFEEGLMFKKLDVKGKVFIEHIPAEYAWVPISAPGYTFINCFWVSGRFKGKGYGAQLLEECMQDSKAKGKHGIVVISSKKKRPYLSDGSYLKKKGFQVCDTAPPYFELLVYKLDPNAPSPHFTASAKDMKTPNQNGLVVYYTNQCPYTDYYIHQELANITQQYHIPFECIQLTSREDAQHAPCAFTTYGAFYNGEFLTHEILSAKKFEKVMLNMQQI</sequence>
<dbReference type="Gene3D" id="3.40.630.30">
    <property type="match status" value="1"/>
</dbReference>
<evidence type="ECO:0000313" key="4">
    <source>
        <dbReference type="Proteomes" id="UP000195321"/>
    </source>
</evidence>
<dbReference type="SUPFAM" id="SSF55729">
    <property type="entry name" value="Acyl-CoA N-acyltransferases (Nat)"/>
    <property type="match status" value="1"/>
</dbReference>
<dbReference type="Pfam" id="PF14268">
    <property type="entry name" value="YoaP"/>
    <property type="match status" value="1"/>
</dbReference>
<feature type="domain" description="N-acetyltransferase" evidence="1">
    <location>
        <begin position="37"/>
        <end position="92"/>
    </location>
</feature>
<reference evidence="3 4" key="1">
    <citation type="submission" date="2017-02" db="EMBL/GenBank/DDBJ databases">
        <title>Bacillus pseudomycoides isolate FSL K6-0042.</title>
        <authorList>
            <person name="Kovac J."/>
        </authorList>
    </citation>
    <scope>NUCLEOTIDE SEQUENCE [LARGE SCALE GENOMIC DNA]</scope>
    <source>
        <strain evidence="3 4">FSL K6-0042</strain>
    </source>
</reference>
<dbReference type="Proteomes" id="UP000195321">
    <property type="component" value="Unassembled WGS sequence"/>
</dbReference>
<dbReference type="InterPro" id="IPR016181">
    <property type="entry name" value="Acyl_CoA_acyltransferase"/>
</dbReference>
<proteinExistence type="predicted"/>
<evidence type="ECO:0000259" key="2">
    <source>
        <dbReference type="Pfam" id="PF14268"/>
    </source>
</evidence>
<name>A0A1Y3MKP1_9BACI</name>
<dbReference type="InterPro" id="IPR025685">
    <property type="entry name" value="YoaP-like_dom"/>
</dbReference>
<accession>A0A1Y3MKP1</accession>
<dbReference type="GO" id="GO:0016747">
    <property type="term" value="F:acyltransferase activity, transferring groups other than amino-acyl groups"/>
    <property type="evidence" value="ECO:0007669"/>
    <property type="project" value="InterPro"/>
</dbReference>
<dbReference type="RefSeq" id="WP_088094273.1">
    <property type="nucleotide sequence ID" value="NZ_JBALMA010000123.1"/>
</dbReference>
<keyword evidence="3" id="KW-0808">Transferase</keyword>
<gene>
    <name evidence="3" type="ORF">BW425_17245</name>
</gene>
<dbReference type="InterPro" id="IPR000182">
    <property type="entry name" value="GNAT_dom"/>
</dbReference>
<dbReference type="CDD" id="cd04301">
    <property type="entry name" value="NAT_SF"/>
    <property type="match status" value="1"/>
</dbReference>